<dbReference type="EMBL" id="JACHEN010000031">
    <property type="protein sequence ID" value="MBB6218021.1"/>
    <property type="molecule type" value="Genomic_DNA"/>
</dbReference>
<proteinExistence type="predicted"/>
<dbReference type="InterPro" id="IPR052032">
    <property type="entry name" value="ATP-dep_AA_Ligase"/>
</dbReference>
<protein>
    <submittedName>
        <fullName evidence="6">Carbamoyl-phosphate synthase large subunit</fullName>
        <ecNumber evidence="6">6.3.5.5</ecNumber>
    </submittedName>
</protein>
<dbReference type="SUPFAM" id="SSF56059">
    <property type="entry name" value="Glutathione synthetase ATP-binding domain-like"/>
    <property type="match status" value="1"/>
</dbReference>
<sequence length="351" mass="38737">MSAAYKNMHEINGPLSVLVTGSGSVYGLGIIRALKASVLPVEVTAIDTNPYSLGLFFADKGFIALRAADEESYYKFIENLCKDHQIKAIFIGSTAELSFYARNRESLEMSTGAKVFVNSPTVIELCTDKWLTMCHLSRSGFQIPTSIRYPEDAGMLSSFIESTGFPLIVKPRGGRGSEGVVLVKDKQQLLENVKGKKDLIIQEYLTDEEQEFTVGICMNQKGKVISKIALRRYLQEGVSIAAVSDGYHDIADYCARVASTLGAYGAINIQLRLKDGMPVIFEINPRFSSSTGMRLLFGINEPESLIRSEVLCQEVIPGCAATGLVLRQYSDYYFPLDKLNSLSTARLHHIK</sequence>
<dbReference type="Gene3D" id="3.30.1490.20">
    <property type="entry name" value="ATP-grasp fold, A domain"/>
    <property type="match status" value="1"/>
</dbReference>
<organism evidence="6 7">
    <name type="scientific">Anaerosolibacter carboniphilus</name>
    <dbReference type="NCBI Taxonomy" id="1417629"/>
    <lineage>
        <taxon>Bacteria</taxon>
        <taxon>Bacillati</taxon>
        <taxon>Bacillota</taxon>
        <taxon>Clostridia</taxon>
        <taxon>Peptostreptococcales</taxon>
        <taxon>Thermotaleaceae</taxon>
        <taxon>Anaerosolibacter</taxon>
    </lineage>
</organism>
<evidence type="ECO:0000256" key="1">
    <source>
        <dbReference type="ARBA" id="ARBA00022598"/>
    </source>
</evidence>
<name>A0A841KX49_9FIRM</name>
<dbReference type="PANTHER" id="PTHR43585">
    <property type="entry name" value="FUMIPYRROLE BIOSYNTHESIS PROTEIN C"/>
    <property type="match status" value="1"/>
</dbReference>
<dbReference type="PROSITE" id="PS50975">
    <property type="entry name" value="ATP_GRASP"/>
    <property type="match status" value="1"/>
</dbReference>
<dbReference type="RefSeq" id="WP_184312517.1">
    <property type="nucleotide sequence ID" value="NZ_JACHEN010000031.1"/>
</dbReference>
<reference evidence="6 7" key="1">
    <citation type="submission" date="2020-08" db="EMBL/GenBank/DDBJ databases">
        <title>Genomic Encyclopedia of Type Strains, Phase IV (KMG-IV): sequencing the most valuable type-strain genomes for metagenomic binning, comparative biology and taxonomic classification.</title>
        <authorList>
            <person name="Goeker M."/>
        </authorList>
    </citation>
    <scope>NUCLEOTIDE SEQUENCE [LARGE SCALE GENOMIC DNA]</scope>
    <source>
        <strain evidence="6 7">DSM 103526</strain>
    </source>
</reference>
<evidence type="ECO:0000256" key="3">
    <source>
        <dbReference type="ARBA" id="ARBA00022840"/>
    </source>
</evidence>
<dbReference type="Gene3D" id="3.30.470.20">
    <property type="entry name" value="ATP-grasp fold, B domain"/>
    <property type="match status" value="1"/>
</dbReference>
<comment type="caution">
    <text evidence="6">The sequence shown here is derived from an EMBL/GenBank/DDBJ whole genome shotgun (WGS) entry which is preliminary data.</text>
</comment>
<dbReference type="GO" id="GO:0004088">
    <property type="term" value="F:carbamoyl-phosphate synthase (glutamine-hydrolyzing) activity"/>
    <property type="evidence" value="ECO:0007669"/>
    <property type="project" value="UniProtKB-EC"/>
</dbReference>
<evidence type="ECO:0000313" key="6">
    <source>
        <dbReference type="EMBL" id="MBB6218021.1"/>
    </source>
</evidence>
<dbReference type="AlphaFoldDB" id="A0A841KX49"/>
<dbReference type="Proteomes" id="UP000579281">
    <property type="component" value="Unassembled WGS sequence"/>
</dbReference>
<dbReference type="GO" id="GO:0005524">
    <property type="term" value="F:ATP binding"/>
    <property type="evidence" value="ECO:0007669"/>
    <property type="project" value="UniProtKB-UniRule"/>
</dbReference>
<keyword evidence="1 6" id="KW-0436">Ligase</keyword>
<evidence type="ECO:0000256" key="4">
    <source>
        <dbReference type="PROSITE-ProRule" id="PRU00409"/>
    </source>
</evidence>
<evidence type="ECO:0000259" key="5">
    <source>
        <dbReference type="PROSITE" id="PS50975"/>
    </source>
</evidence>
<feature type="domain" description="ATP-grasp" evidence="5">
    <location>
        <begin position="133"/>
        <end position="310"/>
    </location>
</feature>
<dbReference type="InterPro" id="IPR013815">
    <property type="entry name" value="ATP_grasp_subdomain_1"/>
</dbReference>
<dbReference type="InterPro" id="IPR011761">
    <property type="entry name" value="ATP-grasp"/>
</dbReference>
<gene>
    <name evidence="6" type="ORF">HNQ80_004158</name>
</gene>
<accession>A0A841KX49</accession>
<dbReference type="GO" id="GO:0046872">
    <property type="term" value="F:metal ion binding"/>
    <property type="evidence" value="ECO:0007669"/>
    <property type="project" value="InterPro"/>
</dbReference>
<dbReference type="EC" id="6.3.5.5" evidence="6"/>
<keyword evidence="3 4" id="KW-0067">ATP-binding</keyword>
<dbReference type="NCBIfam" id="NF009402">
    <property type="entry name" value="PRK12767.1-1"/>
    <property type="match status" value="1"/>
</dbReference>
<keyword evidence="2 4" id="KW-0547">Nucleotide-binding</keyword>
<evidence type="ECO:0000256" key="2">
    <source>
        <dbReference type="ARBA" id="ARBA00022741"/>
    </source>
</evidence>
<dbReference type="PANTHER" id="PTHR43585:SF2">
    <property type="entry name" value="ATP-GRASP ENZYME FSQD"/>
    <property type="match status" value="1"/>
</dbReference>
<dbReference type="Gene3D" id="3.40.50.20">
    <property type="match status" value="1"/>
</dbReference>
<dbReference type="Pfam" id="PF15632">
    <property type="entry name" value="ATPgrasp_Ter"/>
    <property type="match status" value="1"/>
</dbReference>
<evidence type="ECO:0000313" key="7">
    <source>
        <dbReference type="Proteomes" id="UP000579281"/>
    </source>
</evidence>
<keyword evidence="7" id="KW-1185">Reference proteome</keyword>